<dbReference type="EMBL" id="HBFP01000701">
    <property type="protein sequence ID" value="CAD8816127.1"/>
    <property type="molecule type" value="Transcribed_RNA"/>
</dbReference>
<sequence>MSSPNSFHLQQCPRTLKTSPSLPHYMLLLQMDFKQHVVIKKHRIVPWRKSNVKYTQNEIYIDVEETIDVIVACNGRVLRSVVIGDVFCAAYLSGMPDISMVFSDNSVIDNAQLHQCVRFSKFERERVVSFVPPDGKCHLMRYFVNNVVLPVEIHAEIDFDEDKRSGIVNVKFVPKVLSGFGSQNESKQSGIADCFVVIPFGNEVESIELNVDNGSVAFDTESKQVVWNIGDLKRGRSASLSGHVTLDKTRAVPLSTPNVSVKFKIEQVSVTGIYVKSLSILNESYGFYKGLKCTTLAGKYEFRTS</sequence>
<evidence type="ECO:0000256" key="1">
    <source>
        <dbReference type="ARBA" id="ARBA00004308"/>
    </source>
</evidence>
<comment type="subcellular location">
    <subcellularLocation>
        <location evidence="1">Endomembrane system</location>
    </subcellularLocation>
</comment>
<comment type="similarity">
    <text evidence="5">Belongs to the adaptor complexes medium subunit family.</text>
</comment>
<evidence type="ECO:0000313" key="7">
    <source>
        <dbReference type="EMBL" id="CAD8816127.1"/>
    </source>
</evidence>
<dbReference type="CDD" id="cd09252">
    <property type="entry name" value="AP-3_Mu3_Cterm"/>
    <property type="match status" value="1"/>
</dbReference>
<evidence type="ECO:0000256" key="3">
    <source>
        <dbReference type="ARBA" id="ARBA00022927"/>
    </source>
</evidence>
<dbReference type="InterPro" id="IPR028565">
    <property type="entry name" value="MHD"/>
</dbReference>
<keyword evidence="2 5" id="KW-0813">Transport</keyword>
<dbReference type="GO" id="GO:0030131">
    <property type="term" value="C:clathrin adaptor complex"/>
    <property type="evidence" value="ECO:0007669"/>
    <property type="project" value="UniProtKB-UniRule"/>
</dbReference>
<dbReference type="GO" id="GO:0012505">
    <property type="term" value="C:endomembrane system"/>
    <property type="evidence" value="ECO:0007669"/>
    <property type="project" value="UniProtKB-SubCell"/>
</dbReference>
<dbReference type="Pfam" id="PF00928">
    <property type="entry name" value="Adap_comp_sub"/>
    <property type="match status" value="1"/>
</dbReference>
<dbReference type="InterPro" id="IPR050431">
    <property type="entry name" value="Adaptor_comp_med_subunit"/>
</dbReference>
<protein>
    <recommendedName>
        <fullName evidence="6">MHD domain-containing protein</fullName>
    </recommendedName>
</protein>
<name>A0A6T6KV63_9RHOD</name>
<evidence type="ECO:0000256" key="4">
    <source>
        <dbReference type="ARBA" id="ARBA00023136"/>
    </source>
</evidence>
<evidence type="ECO:0000313" key="8">
    <source>
        <dbReference type="EMBL" id="CAD8816128.1"/>
    </source>
</evidence>
<evidence type="ECO:0000256" key="2">
    <source>
        <dbReference type="ARBA" id="ARBA00022448"/>
    </source>
</evidence>
<proteinExistence type="inferred from homology"/>
<dbReference type="InterPro" id="IPR036168">
    <property type="entry name" value="AP2_Mu_C_sf"/>
</dbReference>
<reference evidence="10" key="1">
    <citation type="submission" date="2021-01" db="EMBL/GenBank/DDBJ databases">
        <authorList>
            <person name="Corre E."/>
            <person name="Pelletier E."/>
            <person name="Niang G."/>
            <person name="Scheremetjew M."/>
            <person name="Finn R."/>
            <person name="Kale V."/>
            <person name="Holt S."/>
            <person name="Cochrane G."/>
            <person name="Meng A."/>
            <person name="Brown T."/>
            <person name="Cohen L."/>
        </authorList>
    </citation>
    <scope>NUCLEOTIDE SEQUENCE</scope>
    <source>
        <strain evidence="10">CCMP3278</strain>
    </source>
</reference>
<dbReference type="PANTHER" id="PTHR10529">
    <property type="entry name" value="AP COMPLEX SUBUNIT MU"/>
    <property type="match status" value="1"/>
</dbReference>
<dbReference type="GO" id="GO:0016192">
    <property type="term" value="P:vesicle-mediated transport"/>
    <property type="evidence" value="ECO:0007669"/>
    <property type="project" value="InterPro"/>
</dbReference>
<dbReference type="InterPro" id="IPR001392">
    <property type="entry name" value="Clathrin_mu"/>
</dbReference>
<keyword evidence="3 5" id="KW-0653">Protein transport</keyword>
<dbReference type="EMBL" id="HBFP01000703">
    <property type="protein sequence ID" value="CAD8816129.1"/>
    <property type="molecule type" value="Transcribed_RNA"/>
</dbReference>
<keyword evidence="4" id="KW-0472">Membrane</keyword>
<evidence type="ECO:0000313" key="9">
    <source>
        <dbReference type="EMBL" id="CAD8816129.1"/>
    </source>
</evidence>
<dbReference type="GO" id="GO:0006886">
    <property type="term" value="P:intracellular protein transport"/>
    <property type="evidence" value="ECO:0007669"/>
    <property type="project" value="UniProtKB-UniRule"/>
</dbReference>
<evidence type="ECO:0000259" key="6">
    <source>
        <dbReference type="PROSITE" id="PS51072"/>
    </source>
</evidence>
<dbReference type="EMBL" id="HBFP01000705">
    <property type="protein sequence ID" value="CAD8816131.1"/>
    <property type="molecule type" value="Transcribed_RNA"/>
</dbReference>
<evidence type="ECO:0000313" key="10">
    <source>
        <dbReference type="EMBL" id="CAD8816131.1"/>
    </source>
</evidence>
<dbReference type="AlphaFoldDB" id="A0A6T6KV63"/>
<organism evidence="10">
    <name type="scientific">Timspurckia oligopyrenoides</name>
    <dbReference type="NCBI Taxonomy" id="708627"/>
    <lineage>
        <taxon>Eukaryota</taxon>
        <taxon>Rhodophyta</taxon>
        <taxon>Bangiophyceae</taxon>
        <taxon>Porphyridiales</taxon>
        <taxon>Porphyridiaceae</taxon>
        <taxon>Timspurckia</taxon>
    </lineage>
</organism>
<evidence type="ECO:0000256" key="5">
    <source>
        <dbReference type="PIRNR" id="PIRNR005992"/>
    </source>
</evidence>
<dbReference type="PIRSF" id="PIRSF005992">
    <property type="entry name" value="Clathrin_mu"/>
    <property type="match status" value="1"/>
</dbReference>
<dbReference type="SUPFAM" id="SSF49447">
    <property type="entry name" value="Second domain of Mu2 adaptin subunit (ap50) of ap2 adaptor"/>
    <property type="match status" value="1"/>
</dbReference>
<dbReference type="Gene3D" id="2.60.40.1170">
    <property type="entry name" value="Mu homology domain, subdomain B"/>
    <property type="match status" value="2"/>
</dbReference>
<gene>
    <name evidence="7" type="ORF">TOLI1172_LOCUS515</name>
    <name evidence="8" type="ORF">TOLI1172_LOCUS516</name>
    <name evidence="9" type="ORF">TOLI1172_LOCUS517</name>
    <name evidence="10" type="ORF">TOLI1172_LOCUS519</name>
</gene>
<dbReference type="EMBL" id="HBFP01000702">
    <property type="protein sequence ID" value="CAD8816128.1"/>
    <property type="molecule type" value="Transcribed_RNA"/>
</dbReference>
<dbReference type="PROSITE" id="PS51072">
    <property type="entry name" value="MHD"/>
    <property type="match status" value="1"/>
</dbReference>
<feature type="domain" description="MHD" evidence="6">
    <location>
        <begin position="56"/>
        <end position="303"/>
    </location>
</feature>
<accession>A0A6T6KV63</accession>